<keyword evidence="3" id="KW-1185">Reference proteome</keyword>
<dbReference type="Proteomes" id="UP000249619">
    <property type="component" value="Unassembled WGS sequence"/>
</dbReference>
<evidence type="ECO:0000313" key="3">
    <source>
        <dbReference type="Proteomes" id="UP000249619"/>
    </source>
</evidence>
<sequence>MHVFLPLVLTASAANAWRLSWYIGQSCQSQLLYSVSYPYGSGYNTDPDVANSKSILASQDSPEDNEYEVALYTTNDCSRLTAGILNEDSVCFPDTFGNVQSYRVQHIEGSRKSKPRSIVEISRDVDAWMAKRPTGLAVRSQERDLDLAPAKTHPNITALAALAANAAQADHFHTFVSVSTALVTHTLTLTSLVTRCLGVDGAGPIGSVSCATSLAGTAISFIATLYHSFKGYREYRATVRQGVVNFNGRNELRRRGIDDTLAMSQEDYMALMLHNAGLDGTHIGYHDRLDTNTTSPAFHFHGGDGQQFVWTISPLEDGEIHHTIAFHHDTKIEKRQGYEGVRVNGRLDIQACQRKNADWSDLPYSAPSAYEYYVKDLRCLLEASDLYNADYISSDVFDKSGNSAITIGMSTYRGDDSPKKVGKRKPCTNEDFGFSESCIF</sequence>
<gene>
    <name evidence="2" type="ORF">DDE83_009061</name>
</gene>
<organism evidence="2 3">
    <name type="scientific">Stemphylium lycopersici</name>
    <name type="common">Tomato gray leaf spot disease fungus</name>
    <name type="synonym">Thyrospora lycopersici</name>
    <dbReference type="NCBI Taxonomy" id="183478"/>
    <lineage>
        <taxon>Eukaryota</taxon>
        <taxon>Fungi</taxon>
        <taxon>Dikarya</taxon>
        <taxon>Ascomycota</taxon>
        <taxon>Pezizomycotina</taxon>
        <taxon>Dothideomycetes</taxon>
        <taxon>Pleosporomycetidae</taxon>
        <taxon>Pleosporales</taxon>
        <taxon>Pleosporineae</taxon>
        <taxon>Pleosporaceae</taxon>
        <taxon>Stemphylium</taxon>
    </lineage>
</organism>
<dbReference type="AlphaFoldDB" id="A0A364MRM6"/>
<reference evidence="3" key="1">
    <citation type="submission" date="2018-05" db="EMBL/GenBank/DDBJ databases">
        <title>Draft genome sequence of Stemphylium lycopersici strain CIDEFI 213.</title>
        <authorList>
            <person name="Medina R."/>
            <person name="Franco M.E.E."/>
            <person name="Lucentini C.G."/>
            <person name="Saparrat M.C.N."/>
            <person name="Balatti P.A."/>
        </authorList>
    </citation>
    <scope>NUCLEOTIDE SEQUENCE [LARGE SCALE GENOMIC DNA]</scope>
    <source>
        <strain evidence="3">CIDEFI 213</strain>
    </source>
</reference>
<name>A0A364MRM6_STELY</name>
<feature type="chain" id="PRO_5016882753" evidence="1">
    <location>
        <begin position="17"/>
        <end position="440"/>
    </location>
</feature>
<protein>
    <submittedName>
        <fullName evidence="2">Uncharacterized protein</fullName>
    </submittedName>
</protein>
<evidence type="ECO:0000256" key="1">
    <source>
        <dbReference type="SAM" id="SignalP"/>
    </source>
</evidence>
<comment type="caution">
    <text evidence="2">The sequence shown here is derived from an EMBL/GenBank/DDBJ whole genome shotgun (WGS) entry which is preliminary data.</text>
</comment>
<evidence type="ECO:0000313" key="2">
    <source>
        <dbReference type="EMBL" id="RAR00732.1"/>
    </source>
</evidence>
<feature type="signal peptide" evidence="1">
    <location>
        <begin position="1"/>
        <end position="16"/>
    </location>
</feature>
<keyword evidence="1" id="KW-0732">Signal</keyword>
<proteinExistence type="predicted"/>
<dbReference type="EMBL" id="QGDH01000333">
    <property type="protein sequence ID" value="RAR00732.1"/>
    <property type="molecule type" value="Genomic_DNA"/>
</dbReference>
<accession>A0A364MRM6</accession>